<sequence>MKFSPQSFVFLAQLFLCYGVCEMSFDKFGWINLKQFFSAFWVSRSNSARFSRRDRSQEIGVEKLGLTS</sequence>
<organism evidence="2 3">
    <name type="scientific">Citrullus colocynthis</name>
    <name type="common">colocynth</name>
    <dbReference type="NCBI Taxonomy" id="252529"/>
    <lineage>
        <taxon>Eukaryota</taxon>
        <taxon>Viridiplantae</taxon>
        <taxon>Streptophyta</taxon>
        <taxon>Embryophyta</taxon>
        <taxon>Tracheophyta</taxon>
        <taxon>Spermatophyta</taxon>
        <taxon>Magnoliopsida</taxon>
        <taxon>eudicotyledons</taxon>
        <taxon>Gunneridae</taxon>
        <taxon>Pentapetalae</taxon>
        <taxon>rosids</taxon>
        <taxon>fabids</taxon>
        <taxon>Cucurbitales</taxon>
        <taxon>Cucurbitaceae</taxon>
        <taxon>Benincaseae</taxon>
        <taxon>Citrullus</taxon>
    </lineage>
</organism>
<name>A0ABP0Z412_9ROSI</name>
<keyword evidence="3" id="KW-1185">Reference proteome</keyword>
<accession>A0ABP0Z412</accession>
<evidence type="ECO:0008006" key="4">
    <source>
        <dbReference type="Google" id="ProtNLM"/>
    </source>
</evidence>
<proteinExistence type="predicted"/>
<feature type="signal peptide" evidence="1">
    <location>
        <begin position="1"/>
        <end position="19"/>
    </location>
</feature>
<evidence type="ECO:0000256" key="1">
    <source>
        <dbReference type="SAM" id="SignalP"/>
    </source>
</evidence>
<dbReference type="Proteomes" id="UP001642487">
    <property type="component" value="Chromosome 7"/>
</dbReference>
<evidence type="ECO:0000313" key="2">
    <source>
        <dbReference type="EMBL" id="CAK9325357.1"/>
    </source>
</evidence>
<evidence type="ECO:0000313" key="3">
    <source>
        <dbReference type="Proteomes" id="UP001642487"/>
    </source>
</evidence>
<feature type="chain" id="PRO_5046059602" description="Secreted protein" evidence="1">
    <location>
        <begin position="20"/>
        <end position="68"/>
    </location>
</feature>
<keyword evidence="1" id="KW-0732">Signal</keyword>
<reference evidence="2 3" key="1">
    <citation type="submission" date="2024-03" db="EMBL/GenBank/DDBJ databases">
        <authorList>
            <person name="Gkanogiannis A."/>
            <person name="Becerra Lopez-Lavalle L."/>
        </authorList>
    </citation>
    <scope>NUCLEOTIDE SEQUENCE [LARGE SCALE GENOMIC DNA]</scope>
</reference>
<dbReference type="EMBL" id="OZ021741">
    <property type="protein sequence ID" value="CAK9325357.1"/>
    <property type="molecule type" value="Genomic_DNA"/>
</dbReference>
<gene>
    <name evidence="2" type="ORF">CITCOLO1_LOCUS17617</name>
</gene>
<protein>
    <recommendedName>
        <fullName evidence="4">Secreted protein</fullName>
    </recommendedName>
</protein>